<dbReference type="OrthoDB" id="5456515at2"/>
<protein>
    <submittedName>
        <fullName evidence="3">Uncharacterized protein</fullName>
    </submittedName>
</protein>
<organism evidence="3 4">
    <name type="scientific">Desulfovibrio litoralis DSM 11393</name>
    <dbReference type="NCBI Taxonomy" id="1121455"/>
    <lineage>
        <taxon>Bacteria</taxon>
        <taxon>Pseudomonadati</taxon>
        <taxon>Thermodesulfobacteriota</taxon>
        <taxon>Desulfovibrionia</taxon>
        <taxon>Desulfovibrionales</taxon>
        <taxon>Desulfovibrionaceae</taxon>
        <taxon>Desulfovibrio</taxon>
    </lineage>
</organism>
<name>A0A1M7RZF1_9BACT</name>
<evidence type="ECO:0000256" key="1">
    <source>
        <dbReference type="SAM" id="Coils"/>
    </source>
</evidence>
<reference evidence="3 4" key="1">
    <citation type="submission" date="2016-12" db="EMBL/GenBank/DDBJ databases">
        <authorList>
            <person name="Song W.-J."/>
            <person name="Kurnit D.M."/>
        </authorList>
    </citation>
    <scope>NUCLEOTIDE SEQUENCE [LARGE SCALE GENOMIC DNA]</scope>
    <source>
        <strain evidence="3 4">DSM 11393</strain>
    </source>
</reference>
<dbReference type="Gene3D" id="1.20.5.490">
    <property type="entry name" value="Single helix bin"/>
    <property type="match status" value="1"/>
</dbReference>
<keyword evidence="4" id="KW-1185">Reference proteome</keyword>
<feature type="region of interest" description="Disordered" evidence="2">
    <location>
        <begin position="219"/>
        <end position="245"/>
    </location>
</feature>
<dbReference type="EMBL" id="FRDI01000002">
    <property type="protein sequence ID" value="SHN51571.1"/>
    <property type="molecule type" value="Genomic_DNA"/>
</dbReference>
<dbReference type="STRING" id="1121455.SAMN02745728_00362"/>
<sequence length="245" mass="25967">MSDEGRRVFKMEIVHDLLSGKSNAGVSEMLSFLSGRSLDKDAECFVTPLAKAWLFSLNTDLMKLCCCSGEAPSSACESKKGTLGDNISVEPIPAKYMESFVAILNQYEEAIETAETEQEATLELNKQLKALEPFKKKAEELEKKVAQLEAKVKTLTTENAELKDNVNQFKGKVAIDETGLESGIKDIVTKAVKASLGALAVAGAAGAVAGADAVAEPQAAEESANEVPDTFGFGASGSDNDGFGF</sequence>
<evidence type="ECO:0000313" key="3">
    <source>
        <dbReference type="EMBL" id="SHN51571.1"/>
    </source>
</evidence>
<evidence type="ECO:0000313" key="4">
    <source>
        <dbReference type="Proteomes" id="UP000186469"/>
    </source>
</evidence>
<keyword evidence="1" id="KW-0175">Coiled coil</keyword>
<accession>A0A1M7RZF1</accession>
<evidence type="ECO:0000256" key="2">
    <source>
        <dbReference type="SAM" id="MobiDB-lite"/>
    </source>
</evidence>
<dbReference type="RefSeq" id="WP_072695892.1">
    <property type="nucleotide sequence ID" value="NZ_FRDI01000002.1"/>
</dbReference>
<dbReference type="Proteomes" id="UP000186469">
    <property type="component" value="Unassembled WGS sequence"/>
</dbReference>
<proteinExistence type="predicted"/>
<feature type="coiled-coil region" evidence="1">
    <location>
        <begin position="97"/>
        <end position="172"/>
    </location>
</feature>
<dbReference type="AlphaFoldDB" id="A0A1M7RZF1"/>
<gene>
    <name evidence="3" type="ORF">SAMN02745728_00362</name>
</gene>